<feature type="region of interest" description="Disordered" evidence="1">
    <location>
        <begin position="70"/>
        <end position="89"/>
    </location>
</feature>
<comment type="caution">
    <text evidence="2">The sequence shown here is derived from an EMBL/GenBank/DDBJ whole genome shotgun (WGS) entry which is preliminary data.</text>
</comment>
<organism evidence="2 3">
    <name type="scientific">Halocaridina rubra</name>
    <name type="common">Hawaiian red shrimp</name>
    <dbReference type="NCBI Taxonomy" id="373956"/>
    <lineage>
        <taxon>Eukaryota</taxon>
        <taxon>Metazoa</taxon>
        <taxon>Ecdysozoa</taxon>
        <taxon>Arthropoda</taxon>
        <taxon>Crustacea</taxon>
        <taxon>Multicrustacea</taxon>
        <taxon>Malacostraca</taxon>
        <taxon>Eumalacostraca</taxon>
        <taxon>Eucarida</taxon>
        <taxon>Decapoda</taxon>
        <taxon>Pleocyemata</taxon>
        <taxon>Caridea</taxon>
        <taxon>Atyoidea</taxon>
        <taxon>Atyidae</taxon>
        <taxon>Halocaridina</taxon>
    </lineage>
</organism>
<dbReference type="EMBL" id="JAXCGZ010011870">
    <property type="protein sequence ID" value="KAK7074008.1"/>
    <property type="molecule type" value="Genomic_DNA"/>
</dbReference>
<keyword evidence="3" id="KW-1185">Reference proteome</keyword>
<sequence>MGVVSAIGGLLAFRLPETLQQKLPNTMEEGEEFGKDFTWNDCFVCVPERPGRERTNELELGEEIISIQSLGRRMSGPTSAPDEATPLQRMDSVARRALMRQSSVMETPIITDSSGAMKLTFWV</sequence>
<gene>
    <name evidence="2" type="ORF">SK128_011646</name>
</gene>
<dbReference type="Proteomes" id="UP001381693">
    <property type="component" value="Unassembled WGS sequence"/>
</dbReference>
<name>A0AAN8X4N3_HALRR</name>
<evidence type="ECO:0000313" key="2">
    <source>
        <dbReference type="EMBL" id="KAK7074008.1"/>
    </source>
</evidence>
<proteinExistence type="predicted"/>
<accession>A0AAN8X4N3</accession>
<evidence type="ECO:0000256" key="1">
    <source>
        <dbReference type="SAM" id="MobiDB-lite"/>
    </source>
</evidence>
<protein>
    <submittedName>
        <fullName evidence="2">Uncharacterized protein</fullName>
    </submittedName>
</protein>
<dbReference type="AlphaFoldDB" id="A0AAN8X4N3"/>
<reference evidence="2 3" key="1">
    <citation type="submission" date="2023-11" db="EMBL/GenBank/DDBJ databases">
        <title>Halocaridina rubra genome assembly.</title>
        <authorList>
            <person name="Smith C."/>
        </authorList>
    </citation>
    <scope>NUCLEOTIDE SEQUENCE [LARGE SCALE GENOMIC DNA]</scope>
    <source>
        <strain evidence="2">EP-1</strain>
        <tissue evidence="2">Whole</tissue>
    </source>
</reference>
<evidence type="ECO:0000313" key="3">
    <source>
        <dbReference type="Proteomes" id="UP001381693"/>
    </source>
</evidence>